<dbReference type="NCBIfam" id="TIGR00516">
    <property type="entry name" value="acpS"/>
    <property type="match status" value="1"/>
</dbReference>
<evidence type="ECO:0000256" key="4">
    <source>
        <dbReference type="ARBA" id="ARBA00022832"/>
    </source>
</evidence>
<dbReference type="AlphaFoldDB" id="A0A381T0E4"/>
<evidence type="ECO:0000256" key="5">
    <source>
        <dbReference type="ARBA" id="ARBA00022842"/>
    </source>
</evidence>
<dbReference type="GO" id="GO:0000287">
    <property type="term" value="F:magnesium ion binding"/>
    <property type="evidence" value="ECO:0007669"/>
    <property type="project" value="InterPro"/>
</dbReference>
<protein>
    <recommendedName>
        <fullName evidence="8">4'-phosphopantetheinyl transferase domain-containing protein</fullName>
    </recommendedName>
</protein>
<name>A0A381T0E4_9ZZZZ</name>
<keyword evidence="4" id="KW-0276">Fatty acid metabolism</keyword>
<dbReference type="EMBL" id="UINC01003526">
    <property type="protein sequence ID" value="SVA07103.1"/>
    <property type="molecule type" value="Genomic_DNA"/>
</dbReference>
<evidence type="ECO:0000256" key="7">
    <source>
        <dbReference type="ARBA" id="ARBA00023160"/>
    </source>
</evidence>
<keyword evidence="6" id="KW-0443">Lipid metabolism</keyword>
<keyword evidence="3" id="KW-0479">Metal-binding</keyword>
<dbReference type="InterPro" id="IPR037143">
    <property type="entry name" value="4-PPantetheinyl_Trfase_dom_sf"/>
</dbReference>
<evidence type="ECO:0000256" key="2">
    <source>
        <dbReference type="ARBA" id="ARBA00022679"/>
    </source>
</evidence>
<accession>A0A381T0E4</accession>
<feature type="domain" description="4'-phosphopantetheinyl transferase" evidence="8">
    <location>
        <begin position="7"/>
        <end position="103"/>
    </location>
</feature>
<evidence type="ECO:0000313" key="9">
    <source>
        <dbReference type="EMBL" id="SVA07103.1"/>
    </source>
</evidence>
<gene>
    <name evidence="9" type="ORF">METZ01_LOCUS59957</name>
</gene>
<dbReference type="NCBIfam" id="TIGR00556">
    <property type="entry name" value="pantethn_trn"/>
    <property type="match status" value="1"/>
</dbReference>
<dbReference type="GO" id="GO:0008897">
    <property type="term" value="F:holo-[acyl-carrier-protein] synthase activity"/>
    <property type="evidence" value="ECO:0007669"/>
    <property type="project" value="InterPro"/>
</dbReference>
<dbReference type="InterPro" id="IPR008278">
    <property type="entry name" value="4-PPantetheinyl_Trfase_dom"/>
</dbReference>
<evidence type="ECO:0000256" key="3">
    <source>
        <dbReference type="ARBA" id="ARBA00022723"/>
    </source>
</evidence>
<keyword evidence="7" id="KW-0275">Fatty acid biosynthesis</keyword>
<dbReference type="Gene3D" id="3.90.470.20">
    <property type="entry name" value="4'-phosphopantetheinyl transferase domain"/>
    <property type="match status" value="1"/>
</dbReference>
<reference evidence="9" key="1">
    <citation type="submission" date="2018-05" db="EMBL/GenBank/DDBJ databases">
        <authorList>
            <person name="Lanie J.A."/>
            <person name="Ng W.-L."/>
            <person name="Kazmierczak K.M."/>
            <person name="Andrzejewski T.M."/>
            <person name="Davidsen T.M."/>
            <person name="Wayne K.J."/>
            <person name="Tettelin H."/>
            <person name="Glass J.I."/>
            <person name="Rusch D."/>
            <person name="Podicherti R."/>
            <person name="Tsui H.-C.T."/>
            <person name="Winkler M.E."/>
        </authorList>
    </citation>
    <scope>NUCLEOTIDE SEQUENCE</scope>
</reference>
<keyword evidence="5" id="KW-0460">Magnesium</keyword>
<proteinExistence type="inferred from homology"/>
<dbReference type="Pfam" id="PF01648">
    <property type="entry name" value="ACPS"/>
    <property type="match status" value="1"/>
</dbReference>
<keyword evidence="1" id="KW-0444">Lipid biosynthesis</keyword>
<evidence type="ECO:0000259" key="8">
    <source>
        <dbReference type="Pfam" id="PF01648"/>
    </source>
</evidence>
<evidence type="ECO:0000256" key="1">
    <source>
        <dbReference type="ARBA" id="ARBA00022516"/>
    </source>
</evidence>
<sequence>MRIIGAGLDATDIPRIERVCSRFGNRFLHRIFTKHEIEYCQKRRNPIPHLAGRFSAKEATMKALGTGHSHGVLWKDIEVVRQGGAPRIKLHAGAAKHAKQLGANDILLTITHSDTLALAQVLLLGP</sequence>
<dbReference type="GO" id="GO:0006633">
    <property type="term" value="P:fatty acid biosynthetic process"/>
    <property type="evidence" value="ECO:0007669"/>
    <property type="project" value="UniProtKB-KW"/>
</dbReference>
<dbReference type="HAMAP" id="MF_00101">
    <property type="entry name" value="AcpS"/>
    <property type="match status" value="1"/>
</dbReference>
<organism evidence="9">
    <name type="scientific">marine metagenome</name>
    <dbReference type="NCBI Taxonomy" id="408172"/>
    <lineage>
        <taxon>unclassified sequences</taxon>
        <taxon>metagenomes</taxon>
        <taxon>ecological metagenomes</taxon>
    </lineage>
</organism>
<dbReference type="InterPro" id="IPR002582">
    <property type="entry name" value="ACPS"/>
</dbReference>
<evidence type="ECO:0000256" key="6">
    <source>
        <dbReference type="ARBA" id="ARBA00023098"/>
    </source>
</evidence>
<dbReference type="InterPro" id="IPR004568">
    <property type="entry name" value="Ppantetheine-prot_Trfase_dom"/>
</dbReference>
<dbReference type="SUPFAM" id="SSF56214">
    <property type="entry name" value="4'-phosphopantetheinyl transferase"/>
    <property type="match status" value="1"/>
</dbReference>
<keyword evidence="2" id="KW-0808">Transferase</keyword>